<evidence type="ECO:0000313" key="2">
    <source>
        <dbReference type="Proteomes" id="UP000295717"/>
    </source>
</evidence>
<reference evidence="1 2" key="1">
    <citation type="submission" date="2019-03" db="EMBL/GenBank/DDBJ databases">
        <title>Genomic Encyclopedia of Type Strains, Phase IV (KMG-IV): sequencing the most valuable type-strain genomes for metagenomic binning, comparative biology and taxonomic classification.</title>
        <authorList>
            <person name="Goeker M."/>
        </authorList>
    </citation>
    <scope>NUCLEOTIDE SEQUENCE [LARGE SCALE GENOMIC DNA]</scope>
    <source>
        <strain evidence="1 2">DSM 13587</strain>
    </source>
</reference>
<sequence length="315" mass="36699">MLNQRVIEAESLRGFFQDQWDHLQQLIDRRQQKRMRERQETGLLNHAVEILVTGTDGRLRAISHYQEQLRQSTRALLRYIEDMVAELPPPLLLTRQTLVMDPTVHSLFQDERLIEKLFHEQRILENFLEHQIEICNEVHALIHLFKTEKQVLGTAMWGEMLVSGVPQIVVCFVGHEIIDIKTNETDLRSALKTILFDSVVIHLRLETTRIRHERTDEKSRQDALDPEQNIDNPKVYLSVLQQLMASPKQLLSLNREQLTIDKMGIKISSVRENSMTSTDTIDLQELSVGNRRSRILCMVRYPLDRRSAPQQTGAE</sequence>
<dbReference type="Proteomes" id="UP000295717">
    <property type="component" value="Unassembled WGS sequence"/>
</dbReference>
<proteinExistence type="predicted"/>
<organism evidence="1 2">
    <name type="scientific">Thiobaca trueperi</name>
    <dbReference type="NCBI Taxonomy" id="127458"/>
    <lineage>
        <taxon>Bacteria</taxon>
        <taxon>Pseudomonadati</taxon>
        <taxon>Pseudomonadota</taxon>
        <taxon>Gammaproteobacteria</taxon>
        <taxon>Chromatiales</taxon>
        <taxon>Chromatiaceae</taxon>
        <taxon>Thiobaca</taxon>
    </lineage>
</organism>
<dbReference type="EMBL" id="SMAO01000001">
    <property type="protein sequence ID" value="TCT23885.1"/>
    <property type="molecule type" value="Genomic_DNA"/>
</dbReference>
<dbReference type="RefSeq" id="WP_132974974.1">
    <property type="nucleotide sequence ID" value="NZ_SMAO01000001.1"/>
</dbReference>
<dbReference type="AlphaFoldDB" id="A0A4R3N4G8"/>
<accession>A0A4R3N4G8</accession>
<evidence type="ECO:0000313" key="1">
    <source>
        <dbReference type="EMBL" id="TCT23885.1"/>
    </source>
</evidence>
<protein>
    <submittedName>
        <fullName evidence="1">Uncharacterized protein</fullName>
    </submittedName>
</protein>
<gene>
    <name evidence="1" type="ORF">EDC35_101199</name>
</gene>
<keyword evidence="2" id="KW-1185">Reference proteome</keyword>
<comment type="caution">
    <text evidence="1">The sequence shown here is derived from an EMBL/GenBank/DDBJ whole genome shotgun (WGS) entry which is preliminary data.</text>
</comment>
<name>A0A4R3N4G8_9GAMM</name>
<dbReference type="OrthoDB" id="8557243at2"/>